<organism evidence="3 4">
    <name type="scientific">Armillaria novae-zelandiae</name>
    <dbReference type="NCBI Taxonomy" id="153914"/>
    <lineage>
        <taxon>Eukaryota</taxon>
        <taxon>Fungi</taxon>
        <taxon>Dikarya</taxon>
        <taxon>Basidiomycota</taxon>
        <taxon>Agaricomycotina</taxon>
        <taxon>Agaricomycetes</taxon>
        <taxon>Agaricomycetidae</taxon>
        <taxon>Agaricales</taxon>
        <taxon>Marasmiineae</taxon>
        <taxon>Physalacriaceae</taxon>
        <taxon>Armillaria</taxon>
    </lineage>
</organism>
<dbReference type="Proteomes" id="UP001175227">
    <property type="component" value="Unassembled WGS sequence"/>
</dbReference>
<comment type="caution">
    <text evidence="3">The sequence shown here is derived from an EMBL/GenBank/DDBJ whole genome shotgun (WGS) entry which is preliminary data.</text>
</comment>
<keyword evidence="1" id="KW-0472">Membrane</keyword>
<sequence>MSSQIASDIPSLGMTLGAIYVGATVAVMQVNLIFLVIIIRISVNSLFGISNLQMVIYYKNYPDDSWIYRYSVAIIWIVDALHVALSTHAIYHYLIDSFGNYLGLYHIVWSFKLQLLICMVMIIWVEALYALRLWKLGGHFNQTLPWIVVLTVVLALGSGIFSVYDAYSISNFLLIPTIKGSICVLFAVAATSDYIIAFSMCYYLHKSREASAFSSTSDMLYGLMRLIMISGLATSTCSLLTLVTYLVWQDSFVFLGVDLILPKLYVNSLLAMLNSRKDHRVTNSASPGQKVLRFNYKDSGTELNTSIPPMQSITSLEHAKEGLNRNV</sequence>
<dbReference type="PANTHER" id="PTHR40465:SF1">
    <property type="entry name" value="DUF6534 DOMAIN-CONTAINING PROTEIN"/>
    <property type="match status" value="1"/>
</dbReference>
<feature type="transmembrane region" description="Helical" evidence="1">
    <location>
        <begin position="111"/>
        <end position="131"/>
    </location>
</feature>
<evidence type="ECO:0000313" key="3">
    <source>
        <dbReference type="EMBL" id="KAK0471484.1"/>
    </source>
</evidence>
<name>A0AA39NTV4_9AGAR</name>
<accession>A0AA39NTV4</accession>
<feature type="transmembrane region" description="Helical" evidence="1">
    <location>
        <begin position="143"/>
        <end position="164"/>
    </location>
</feature>
<evidence type="ECO:0000259" key="2">
    <source>
        <dbReference type="Pfam" id="PF20152"/>
    </source>
</evidence>
<proteinExistence type="predicted"/>
<dbReference type="EMBL" id="JAUEPR010000050">
    <property type="protein sequence ID" value="KAK0471484.1"/>
    <property type="molecule type" value="Genomic_DNA"/>
</dbReference>
<feature type="transmembrane region" description="Helical" evidence="1">
    <location>
        <begin position="70"/>
        <end position="91"/>
    </location>
</feature>
<dbReference type="Pfam" id="PF20152">
    <property type="entry name" value="DUF6534"/>
    <property type="match status" value="1"/>
</dbReference>
<keyword evidence="1" id="KW-0812">Transmembrane</keyword>
<keyword evidence="1" id="KW-1133">Transmembrane helix</keyword>
<protein>
    <recommendedName>
        <fullName evidence="2">DUF6534 domain-containing protein</fullName>
    </recommendedName>
</protein>
<feature type="domain" description="DUF6534" evidence="2">
    <location>
        <begin position="189"/>
        <end position="277"/>
    </location>
</feature>
<reference evidence="3" key="1">
    <citation type="submission" date="2023-06" db="EMBL/GenBank/DDBJ databases">
        <authorList>
            <consortium name="Lawrence Berkeley National Laboratory"/>
            <person name="Ahrendt S."/>
            <person name="Sahu N."/>
            <person name="Indic B."/>
            <person name="Wong-Bajracharya J."/>
            <person name="Merenyi Z."/>
            <person name="Ke H.-M."/>
            <person name="Monk M."/>
            <person name="Kocsube S."/>
            <person name="Drula E."/>
            <person name="Lipzen A."/>
            <person name="Balint B."/>
            <person name="Henrissat B."/>
            <person name="Andreopoulos B."/>
            <person name="Martin F.M."/>
            <person name="Harder C.B."/>
            <person name="Rigling D."/>
            <person name="Ford K.L."/>
            <person name="Foster G.D."/>
            <person name="Pangilinan J."/>
            <person name="Papanicolaou A."/>
            <person name="Barry K."/>
            <person name="LaButti K."/>
            <person name="Viragh M."/>
            <person name="Koriabine M."/>
            <person name="Yan M."/>
            <person name="Riley R."/>
            <person name="Champramary S."/>
            <person name="Plett K.L."/>
            <person name="Tsai I.J."/>
            <person name="Slot J."/>
            <person name="Sipos G."/>
            <person name="Plett J."/>
            <person name="Nagy L.G."/>
            <person name="Grigoriev I.V."/>
        </authorList>
    </citation>
    <scope>NUCLEOTIDE SEQUENCE</scope>
    <source>
        <strain evidence="3">ICMP 16352</strain>
    </source>
</reference>
<feature type="transmembrane region" description="Helical" evidence="1">
    <location>
        <begin position="12"/>
        <end position="31"/>
    </location>
</feature>
<evidence type="ECO:0000313" key="4">
    <source>
        <dbReference type="Proteomes" id="UP001175227"/>
    </source>
</evidence>
<dbReference type="AlphaFoldDB" id="A0AA39NTV4"/>
<feature type="transmembrane region" description="Helical" evidence="1">
    <location>
        <begin position="252"/>
        <end position="273"/>
    </location>
</feature>
<feature type="transmembrane region" description="Helical" evidence="1">
    <location>
        <begin position="184"/>
        <end position="205"/>
    </location>
</feature>
<dbReference type="PANTHER" id="PTHR40465">
    <property type="entry name" value="CHROMOSOME 1, WHOLE GENOME SHOTGUN SEQUENCE"/>
    <property type="match status" value="1"/>
</dbReference>
<keyword evidence="4" id="KW-1185">Reference proteome</keyword>
<feature type="transmembrane region" description="Helical" evidence="1">
    <location>
        <begin position="226"/>
        <end position="246"/>
    </location>
</feature>
<dbReference type="InterPro" id="IPR045339">
    <property type="entry name" value="DUF6534"/>
</dbReference>
<gene>
    <name evidence="3" type="ORF">IW261DRAFT_1571999</name>
</gene>
<evidence type="ECO:0000256" key="1">
    <source>
        <dbReference type="SAM" id="Phobius"/>
    </source>
</evidence>